<keyword evidence="1" id="KW-0732">Signal</keyword>
<name>A0ABR4CTR6_9HELO</name>
<dbReference type="Proteomes" id="UP001595075">
    <property type="component" value="Unassembled WGS sequence"/>
</dbReference>
<gene>
    <name evidence="2" type="ORF">VTL71DRAFT_10492</name>
</gene>
<organism evidence="2 3">
    <name type="scientific">Oculimacula yallundae</name>
    <dbReference type="NCBI Taxonomy" id="86028"/>
    <lineage>
        <taxon>Eukaryota</taxon>
        <taxon>Fungi</taxon>
        <taxon>Dikarya</taxon>
        <taxon>Ascomycota</taxon>
        <taxon>Pezizomycotina</taxon>
        <taxon>Leotiomycetes</taxon>
        <taxon>Helotiales</taxon>
        <taxon>Ploettnerulaceae</taxon>
        <taxon>Oculimacula</taxon>
    </lineage>
</organism>
<evidence type="ECO:0000256" key="1">
    <source>
        <dbReference type="SAM" id="SignalP"/>
    </source>
</evidence>
<proteinExistence type="predicted"/>
<feature type="chain" id="PRO_5047168882" description="Ubiquitin 3 binding protein But2 C-terminal domain-containing protein" evidence="1">
    <location>
        <begin position="19"/>
        <end position="225"/>
    </location>
</feature>
<reference evidence="2 3" key="1">
    <citation type="journal article" date="2024" name="Commun. Biol.">
        <title>Comparative genomic analysis of thermophilic fungi reveals convergent evolutionary adaptations and gene losses.</title>
        <authorList>
            <person name="Steindorff A.S."/>
            <person name="Aguilar-Pontes M.V."/>
            <person name="Robinson A.J."/>
            <person name="Andreopoulos B."/>
            <person name="LaButti K."/>
            <person name="Kuo A."/>
            <person name="Mondo S."/>
            <person name="Riley R."/>
            <person name="Otillar R."/>
            <person name="Haridas S."/>
            <person name="Lipzen A."/>
            <person name="Grimwood J."/>
            <person name="Schmutz J."/>
            <person name="Clum A."/>
            <person name="Reid I.D."/>
            <person name="Moisan M.C."/>
            <person name="Butler G."/>
            <person name="Nguyen T.T.M."/>
            <person name="Dewar K."/>
            <person name="Conant G."/>
            <person name="Drula E."/>
            <person name="Henrissat B."/>
            <person name="Hansel C."/>
            <person name="Singer S."/>
            <person name="Hutchinson M.I."/>
            <person name="de Vries R.P."/>
            <person name="Natvig D.O."/>
            <person name="Powell A.J."/>
            <person name="Tsang A."/>
            <person name="Grigoriev I.V."/>
        </authorList>
    </citation>
    <scope>NUCLEOTIDE SEQUENCE [LARGE SCALE GENOMIC DNA]</scope>
    <source>
        <strain evidence="2 3">CBS 494.80</strain>
    </source>
</reference>
<evidence type="ECO:0008006" key="4">
    <source>
        <dbReference type="Google" id="ProtNLM"/>
    </source>
</evidence>
<comment type="caution">
    <text evidence="2">The sequence shown here is derived from an EMBL/GenBank/DDBJ whole genome shotgun (WGS) entry which is preliminary data.</text>
</comment>
<keyword evidence="3" id="KW-1185">Reference proteome</keyword>
<dbReference type="EMBL" id="JAZHXI010000003">
    <property type="protein sequence ID" value="KAL2073168.1"/>
    <property type="molecule type" value="Genomic_DNA"/>
</dbReference>
<feature type="signal peptide" evidence="1">
    <location>
        <begin position="1"/>
        <end position="18"/>
    </location>
</feature>
<evidence type="ECO:0000313" key="2">
    <source>
        <dbReference type="EMBL" id="KAL2073168.1"/>
    </source>
</evidence>
<protein>
    <recommendedName>
        <fullName evidence="4">Ubiquitin 3 binding protein But2 C-terminal domain-containing protein</fullName>
    </recommendedName>
</protein>
<sequence length="225" mass="24160">MQFTSTIFLAILATLAFTAPTPTLLPRSCTTITPNAMQSLLSTEPTIGFTNKGLAGTGDNGFTIFQDNTQASNRYQMLQFVDFAVPAGSYGCQLHVTDAGQSIGYTFLRGQEPEEEPGMAIVTVKALVPNAMDLYPSYDDVMNMSPQLVSAEKFGVFSIQNGTVPGAINSEACPPAMRDGKDGHLQFVFELEGSDDLSRTRYFNMAQRGAGASGGLNGLYMTFNC</sequence>
<evidence type="ECO:0000313" key="3">
    <source>
        <dbReference type="Proteomes" id="UP001595075"/>
    </source>
</evidence>
<accession>A0ABR4CTR6</accession>